<dbReference type="EMBL" id="AP024597">
    <property type="protein sequence ID" value="BCU71438.1"/>
    <property type="molecule type" value="Genomic_DNA"/>
</dbReference>
<evidence type="ECO:0008006" key="3">
    <source>
        <dbReference type="Google" id="ProtNLM"/>
    </source>
</evidence>
<accession>A0A8D5U9P3</accession>
<proteinExistence type="predicted"/>
<sequence>MDSNWRSTPLEIREGIKYLSAHFYPEGIMGRWSELKKLSFNAAKAIKLYSLQQVIEELEHFDFFKEYFKDDPLSTVKLPQSYVELFDGLVEDFKTPNWKDNVATRFHMITEGVLATVGLKILNETSRRYGLTKFNEGIKAIIEDEARHVNFGFSLIENKEYAIKRVEELFPLAVRIVKDGKEKIEPMGYNMDELIGLMEDLKKARIEKLSSLSK</sequence>
<reference evidence="1 2" key="1">
    <citation type="submission" date="2021-04" db="EMBL/GenBank/DDBJ databases">
        <title>Complete genome sequence of Stygiolobus sp. KN-1.</title>
        <authorList>
            <person name="Nakamura K."/>
            <person name="Sakai H."/>
            <person name="Kurosawa N."/>
        </authorList>
    </citation>
    <scope>NUCLEOTIDE SEQUENCE [LARGE SCALE GENOMIC DNA]</scope>
    <source>
        <strain evidence="1 2">KN-1</strain>
    </source>
</reference>
<dbReference type="Proteomes" id="UP000825123">
    <property type="component" value="Chromosome"/>
</dbReference>
<dbReference type="SUPFAM" id="SSF47240">
    <property type="entry name" value="Ferritin-like"/>
    <property type="match status" value="1"/>
</dbReference>
<organism evidence="1 2">
    <name type="scientific">Stygiolobus caldivivus</name>
    <dbReference type="NCBI Taxonomy" id="2824673"/>
    <lineage>
        <taxon>Archaea</taxon>
        <taxon>Thermoproteota</taxon>
        <taxon>Thermoprotei</taxon>
        <taxon>Sulfolobales</taxon>
        <taxon>Sulfolobaceae</taxon>
        <taxon>Stygiolobus</taxon>
    </lineage>
</organism>
<dbReference type="AlphaFoldDB" id="A0A8D5U9P3"/>
<keyword evidence="2" id="KW-1185">Reference proteome</keyword>
<dbReference type="InterPro" id="IPR012348">
    <property type="entry name" value="RNR-like"/>
</dbReference>
<dbReference type="Gene3D" id="1.10.620.20">
    <property type="entry name" value="Ribonucleotide Reductase, subunit A"/>
    <property type="match status" value="1"/>
</dbReference>
<protein>
    <recommendedName>
        <fullName evidence="3">Ferritin-like domain-containing protein</fullName>
    </recommendedName>
</protein>
<evidence type="ECO:0000313" key="2">
    <source>
        <dbReference type="Proteomes" id="UP000825123"/>
    </source>
</evidence>
<dbReference type="GeneID" id="66164458"/>
<dbReference type="KEGG" id="csty:KN1_27350"/>
<gene>
    <name evidence="1" type="ORF">KN1_27350</name>
</gene>
<name>A0A8D5U9P3_9CREN</name>
<dbReference type="RefSeq" id="WP_221288187.1">
    <property type="nucleotide sequence ID" value="NZ_AP024597.1"/>
</dbReference>
<evidence type="ECO:0000313" key="1">
    <source>
        <dbReference type="EMBL" id="BCU71438.1"/>
    </source>
</evidence>
<dbReference type="GO" id="GO:0016491">
    <property type="term" value="F:oxidoreductase activity"/>
    <property type="evidence" value="ECO:0007669"/>
    <property type="project" value="InterPro"/>
</dbReference>
<dbReference type="InterPro" id="IPR009078">
    <property type="entry name" value="Ferritin-like_SF"/>
</dbReference>